<evidence type="ECO:0000256" key="8">
    <source>
        <dbReference type="ARBA" id="ARBA00022643"/>
    </source>
</evidence>
<comment type="cofactor">
    <cofactor evidence="1">
        <name>FMN</name>
        <dbReference type="ChEBI" id="CHEBI:58210"/>
    </cofactor>
</comment>
<dbReference type="FunFam" id="3.20.20.70:FF:000031">
    <property type="entry name" value="Glutamate synthase 1 [NADH]"/>
    <property type="match status" value="1"/>
</dbReference>
<evidence type="ECO:0000256" key="13">
    <source>
        <dbReference type="ARBA" id="ARBA00023004"/>
    </source>
</evidence>
<dbReference type="Pfam" id="PF04898">
    <property type="entry name" value="Glu_syn_central"/>
    <property type="match status" value="1"/>
</dbReference>
<evidence type="ECO:0000256" key="15">
    <source>
        <dbReference type="ARBA" id="ARBA00023164"/>
    </source>
</evidence>
<dbReference type="CDD" id="cd00982">
    <property type="entry name" value="gltB_C"/>
    <property type="match status" value="1"/>
</dbReference>
<dbReference type="STRING" id="645274.SAMN04487901_10659"/>
<evidence type="ECO:0000256" key="20">
    <source>
        <dbReference type="ARBA" id="ARBA00079921"/>
    </source>
</evidence>
<dbReference type="SUPFAM" id="SSF69336">
    <property type="entry name" value="Alpha subunit of glutamate synthase, C-terminal domain"/>
    <property type="match status" value="1"/>
</dbReference>
<dbReference type="GO" id="GO:0046872">
    <property type="term" value="F:metal ion binding"/>
    <property type="evidence" value="ECO:0007669"/>
    <property type="project" value="UniProtKB-KW"/>
</dbReference>
<evidence type="ECO:0000256" key="9">
    <source>
        <dbReference type="ARBA" id="ARBA00022723"/>
    </source>
</evidence>
<dbReference type="Gene3D" id="2.160.20.60">
    <property type="entry name" value="Glutamate synthase, alpha subunit, C-terminal domain"/>
    <property type="match status" value="1"/>
</dbReference>
<dbReference type="CDD" id="cd02808">
    <property type="entry name" value="GltS_FMN"/>
    <property type="match status" value="1"/>
</dbReference>
<dbReference type="Gene3D" id="3.20.20.70">
    <property type="entry name" value="Aldolase class I"/>
    <property type="match status" value="2"/>
</dbReference>
<dbReference type="RefSeq" id="WP_091816566.1">
    <property type="nucleotide sequence ID" value="NZ_FNCQ01000006.1"/>
</dbReference>
<dbReference type="InterPro" id="IPR002932">
    <property type="entry name" value="Glu_synthdom"/>
</dbReference>
<evidence type="ECO:0000256" key="12">
    <source>
        <dbReference type="ARBA" id="ARBA00023002"/>
    </source>
</evidence>
<dbReference type="Pfam" id="PF01493">
    <property type="entry name" value="GXGXG"/>
    <property type="match status" value="1"/>
</dbReference>
<evidence type="ECO:0000256" key="18">
    <source>
        <dbReference type="ARBA" id="ARBA00048151"/>
    </source>
</evidence>
<dbReference type="SUPFAM" id="SSF51395">
    <property type="entry name" value="FMN-linked oxidoreductases"/>
    <property type="match status" value="1"/>
</dbReference>
<comment type="cofactor">
    <cofactor evidence="2">
        <name>[3Fe-4S] cluster</name>
        <dbReference type="ChEBI" id="CHEBI:21137"/>
    </cofactor>
</comment>
<sequence>MERSERKGLYQSEYEHDACGVGMVVNIHGGKSHELVDNALKVLENMEHRGAETRDKTGDGAGIMVQIPHEFILLQGIPVPEKGKYGTGLVFLPKEEKAQQQILSVMIEEIEREGLQLMHLRTVPTNPEVLGVAAREVEPDIKQIFVKRGPTPHPLPVMEGSDYTPDEEKKAFERTLYIIRKRIENRVAKMEASTPLPHREGQGGESDFYICSLSSKNIIYKGMLTSGQLRRYFPDLSNDYFTSGLALVHSRFSTNTFPKWKLAQPFRLLAHNGEINTIRGNRGWMKARESVLNSEALGDIKDLRPIVQEGMSDSASLDNVFEFLMMSGLSLPQAMAILVPESFNDKNPISENLKAFYEYHSILMEPWDGPAALLFSDGRYAGGMLDRNGLRPSRYTITKQGMMVVASEVGVMDFEPGDVVSKGRLQPGKILLIDTQEGKIYYDGEIKEQLAKAHPYRDWLNENRVQLEKLKSGRKVDNGVSDLSAKLVTFGFGQEDIDKTIIPMATAGQEPVAAMGNDTPLAVISDRPQILFNYFRQQFAQVTNPAIDPIREELVMSLTEYIGAVGTNILTPDASNCKMVRLPQPVLTNTQLDILCNIRYKGFNTKKLPILFEIAKGEEGLRKALDNLCHQAEASVDEGVNYIILSDRDLDEKHAAIPSLLAVSAVHHYLISVGKRVQTALIVESGEIREVMHAALLLGYGASALCPYMTFAVLDDLVKHHKIQEEYATAEKNYIKAVDKGLKKIMSKMGISTIRSYRGAKIFESIGLSEDLLRRYFGTEVSTIGGVGLKEIARDAIALHAAGGVGRCATATNTAVLQNQGQFAWRKDGIKHAWNPETIAKLQLACRQGSYEKFKEWSKLVDEKESPIFLRDFLRFKKVTTPLHDREGQGGGSSVSLDEVEPVESIVKHFVTGAMSFGALSIEAHEALALAMNKLGARSNTGEGGEDNARYHSEVDGVSLSSKTKQIASGRFGVTAEYLVNAEEIQIKVAQGAKPGEGGQLPGFKVNEIIAKTRNAIPGISLISPPPHHDIYSIEDLAQLIFDLKNINPTAAVSVKLVAESGVGTIAAGVAKAKADLIVISGAEGGTGASPASSMRFAGISPEIGLAETQQTLVMNGLRNQVRLQTDGQLKTAKDVIIMAMLGADEFSFGTLPLIVLGCVMMRKCNTNTCPMGVATQNPELRKHFEGRAEYVVNYFTFLAEQVREYLAEIGVKSLKEIIGHTELIEATVPEASASGSAAVGKWKTIDFARLLHKPETDKALYWDRGAYTKVTGVKDEEMIKAAQKAIDEQEEVTLDYAIKNTDRAVGTMLSGVIAKKYGEEGLPDGTIKIKFKGSAGQSFGAFAVKGLDLRLEGETNDYFGKGLSGGRISILPPARRSDDFKAEENIIAGNTGLYGATSGELYINGKVGERFGVRNSGAIAVIEGAGDHCCEYMTGGRVVVLGKTGRNFAAGMSGGVAYVYDPDHTFDYFCNMDMVELSLVEDSVSRKELLELIRQHYLHTGSALAGRMLDDWHRYIEDFIQVVPIEYKRVLEEEKMKKLHEKIADIQRDY</sequence>
<evidence type="ECO:0000256" key="2">
    <source>
        <dbReference type="ARBA" id="ARBA00001927"/>
    </source>
</evidence>
<dbReference type="InterPro" id="IPR006982">
    <property type="entry name" value="Glu_synth_centr_N"/>
</dbReference>
<dbReference type="GO" id="GO:0004355">
    <property type="term" value="F:glutamate synthase (NADPH) activity"/>
    <property type="evidence" value="ECO:0007669"/>
    <property type="project" value="UniProtKB-EC"/>
</dbReference>
<evidence type="ECO:0000313" key="22">
    <source>
        <dbReference type="EMBL" id="SDG61495.1"/>
    </source>
</evidence>
<evidence type="ECO:0000256" key="17">
    <source>
        <dbReference type="ARBA" id="ARBA00037898"/>
    </source>
</evidence>
<keyword evidence="8" id="KW-0288">FMN</keyword>
<feature type="domain" description="Glutamine amidotransferase type-2" evidence="21">
    <location>
        <begin position="19"/>
        <end position="436"/>
    </location>
</feature>
<keyword evidence="9" id="KW-0479">Metal-binding</keyword>
<evidence type="ECO:0000256" key="5">
    <source>
        <dbReference type="ARBA" id="ARBA00012079"/>
    </source>
</evidence>
<evidence type="ECO:0000256" key="14">
    <source>
        <dbReference type="ARBA" id="ARBA00023014"/>
    </source>
</evidence>
<comment type="similarity">
    <text evidence="4">Belongs to the glutamate synthase family.</text>
</comment>
<evidence type="ECO:0000256" key="7">
    <source>
        <dbReference type="ARBA" id="ARBA00022630"/>
    </source>
</evidence>
<dbReference type="Proteomes" id="UP000198779">
    <property type="component" value="Unassembled WGS sequence"/>
</dbReference>
<accession>A0A1G7VNU4</accession>
<gene>
    <name evidence="22" type="ORF">SAMN04487901_10659</name>
</gene>
<keyword evidence="6" id="KW-0028">Amino-acid biosynthesis</keyword>
<proteinExistence type="inferred from homology"/>
<keyword evidence="23" id="KW-1185">Reference proteome</keyword>
<dbReference type="NCBIfam" id="NF008730">
    <property type="entry name" value="PRK11750.1"/>
    <property type="match status" value="1"/>
</dbReference>
<dbReference type="Gene3D" id="3.60.20.10">
    <property type="entry name" value="Glutamine Phosphoribosylpyrophosphate, subunit 1, domain 1"/>
    <property type="match status" value="1"/>
</dbReference>
<evidence type="ECO:0000259" key="21">
    <source>
        <dbReference type="PROSITE" id="PS51278"/>
    </source>
</evidence>
<dbReference type="InterPro" id="IPR036485">
    <property type="entry name" value="Glu_synth_asu_C_sf"/>
</dbReference>
<dbReference type="InterPro" id="IPR013785">
    <property type="entry name" value="Aldolase_TIM"/>
</dbReference>
<dbReference type="GO" id="GO:0051538">
    <property type="term" value="F:3 iron, 4 sulfur cluster binding"/>
    <property type="evidence" value="ECO:0007669"/>
    <property type="project" value="UniProtKB-KW"/>
</dbReference>
<dbReference type="InterPro" id="IPR017932">
    <property type="entry name" value="GATase_2_dom"/>
</dbReference>
<dbReference type="FunFam" id="2.160.20.60:FF:000001">
    <property type="entry name" value="Glutamate synthase, large subunit"/>
    <property type="match status" value="1"/>
</dbReference>
<dbReference type="FunFam" id="3.60.20.10:FF:000001">
    <property type="entry name" value="Glutamate synthase, large subunit"/>
    <property type="match status" value="1"/>
</dbReference>
<comment type="pathway">
    <text evidence="17">Amino-acid biosynthesis; L-glutamate biosynthesis via GLT pathway; L-glutamate from 2-oxoglutarate and L-glutamine (NADP(+) route): step 1/1.</text>
</comment>
<evidence type="ECO:0000256" key="11">
    <source>
        <dbReference type="ARBA" id="ARBA00022962"/>
    </source>
</evidence>
<dbReference type="InterPro" id="IPR029055">
    <property type="entry name" value="Ntn_hydrolases_N"/>
</dbReference>
<evidence type="ECO:0000256" key="10">
    <source>
        <dbReference type="ARBA" id="ARBA00022827"/>
    </source>
</evidence>
<evidence type="ECO:0000256" key="6">
    <source>
        <dbReference type="ARBA" id="ARBA00022605"/>
    </source>
</evidence>
<dbReference type="PANTHER" id="PTHR11938:SF133">
    <property type="entry name" value="GLUTAMATE SYNTHASE (NADH)"/>
    <property type="match status" value="1"/>
</dbReference>
<evidence type="ECO:0000256" key="4">
    <source>
        <dbReference type="ARBA" id="ARBA00009716"/>
    </source>
</evidence>
<organism evidence="22 23">
    <name type="scientific">Prevotella communis</name>
    <dbReference type="NCBI Taxonomy" id="2913614"/>
    <lineage>
        <taxon>Bacteria</taxon>
        <taxon>Pseudomonadati</taxon>
        <taxon>Bacteroidota</taxon>
        <taxon>Bacteroidia</taxon>
        <taxon>Bacteroidales</taxon>
        <taxon>Prevotellaceae</taxon>
        <taxon>Prevotella</taxon>
    </lineage>
</organism>
<evidence type="ECO:0000313" key="23">
    <source>
        <dbReference type="Proteomes" id="UP000198779"/>
    </source>
</evidence>
<evidence type="ECO:0000256" key="19">
    <source>
        <dbReference type="ARBA" id="ARBA00072108"/>
    </source>
</evidence>
<evidence type="ECO:0000256" key="16">
    <source>
        <dbReference type="ARBA" id="ARBA00023291"/>
    </source>
</evidence>
<evidence type="ECO:0000256" key="3">
    <source>
        <dbReference type="ARBA" id="ARBA00001974"/>
    </source>
</evidence>
<dbReference type="SUPFAM" id="SSF56235">
    <property type="entry name" value="N-terminal nucleophile aminohydrolases (Ntn hydrolases)"/>
    <property type="match status" value="1"/>
</dbReference>
<name>A0A1G7VNU4_9BACT</name>
<dbReference type="EC" id="1.4.1.13" evidence="5"/>
<keyword evidence="11" id="KW-0315">Glutamine amidotransferase</keyword>
<keyword evidence="10" id="KW-0274">FAD</keyword>
<dbReference type="PROSITE" id="PS51278">
    <property type="entry name" value="GATASE_TYPE_2"/>
    <property type="match status" value="1"/>
</dbReference>
<dbReference type="Pfam" id="PF01645">
    <property type="entry name" value="Glu_synthase"/>
    <property type="match status" value="1"/>
</dbReference>
<comment type="cofactor">
    <cofactor evidence="3">
        <name>FAD</name>
        <dbReference type="ChEBI" id="CHEBI:57692"/>
    </cofactor>
</comment>
<keyword evidence="15" id="KW-0314">Glutamate biosynthesis</keyword>
<dbReference type="GO" id="GO:0019676">
    <property type="term" value="P:ammonia assimilation cycle"/>
    <property type="evidence" value="ECO:0007669"/>
    <property type="project" value="TreeGrafter"/>
</dbReference>
<protein>
    <recommendedName>
        <fullName evidence="19">Glutamate synthase [NADPH] large chain</fullName>
        <ecNumber evidence="5">1.4.1.13</ecNumber>
    </recommendedName>
    <alternativeName>
        <fullName evidence="20">Glutamate synthase subunit alpha</fullName>
    </alternativeName>
</protein>
<keyword evidence="12" id="KW-0560">Oxidoreductase</keyword>
<dbReference type="Pfam" id="PF00310">
    <property type="entry name" value="GATase_2"/>
    <property type="match status" value="1"/>
</dbReference>
<dbReference type="PANTHER" id="PTHR11938">
    <property type="entry name" value="FAD NADPH DEHYDROGENASE/OXIDOREDUCTASE"/>
    <property type="match status" value="1"/>
</dbReference>
<dbReference type="CDD" id="cd00713">
    <property type="entry name" value="GltS"/>
    <property type="match status" value="1"/>
</dbReference>
<keyword evidence="7" id="KW-0285">Flavoprotein</keyword>
<keyword evidence="14" id="KW-0411">Iron-sulfur</keyword>
<reference evidence="23" key="1">
    <citation type="submission" date="2016-10" db="EMBL/GenBank/DDBJ databases">
        <authorList>
            <person name="Varghese N."/>
            <person name="Submissions S."/>
        </authorList>
    </citation>
    <scope>NUCLEOTIDE SEQUENCE [LARGE SCALE GENOMIC DNA]</scope>
    <source>
        <strain evidence="23">BP1-148</strain>
    </source>
</reference>
<keyword evidence="13" id="KW-0408">Iron</keyword>
<comment type="catalytic activity">
    <reaction evidence="18">
        <text>2 L-glutamate + NADP(+) = L-glutamine + 2-oxoglutarate + NADPH + H(+)</text>
        <dbReference type="Rhea" id="RHEA:15501"/>
        <dbReference type="ChEBI" id="CHEBI:15378"/>
        <dbReference type="ChEBI" id="CHEBI:16810"/>
        <dbReference type="ChEBI" id="CHEBI:29985"/>
        <dbReference type="ChEBI" id="CHEBI:57783"/>
        <dbReference type="ChEBI" id="CHEBI:58349"/>
        <dbReference type="ChEBI" id="CHEBI:58359"/>
        <dbReference type="EC" id="1.4.1.13"/>
    </reaction>
</comment>
<dbReference type="InterPro" id="IPR002489">
    <property type="entry name" value="Glu_synth_asu_C"/>
</dbReference>
<dbReference type="EMBL" id="FNCQ01000006">
    <property type="protein sequence ID" value="SDG61495.1"/>
    <property type="molecule type" value="Genomic_DNA"/>
</dbReference>
<dbReference type="GO" id="GO:0006537">
    <property type="term" value="P:glutamate biosynthetic process"/>
    <property type="evidence" value="ECO:0007669"/>
    <property type="project" value="UniProtKB-KW"/>
</dbReference>
<keyword evidence="16" id="KW-0003">3Fe-4S</keyword>
<dbReference type="InterPro" id="IPR050711">
    <property type="entry name" value="ET-N_metabolism_enzyme"/>
</dbReference>
<evidence type="ECO:0000256" key="1">
    <source>
        <dbReference type="ARBA" id="ARBA00001917"/>
    </source>
</evidence>